<dbReference type="InterPro" id="IPR025110">
    <property type="entry name" value="AMP-bd_C"/>
</dbReference>
<proteinExistence type="predicted"/>
<dbReference type="Gene3D" id="3.40.50.12780">
    <property type="entry name" value="N-terminal domain of ligase-like"/>
    <property type="match status" value="1"/>
</dbReference>
<dbReference type="InterPro" id="IPR020845">
    <property type="entry name" value="AMP-binding_CS"/>
</dbReference>
<dbReference type="Pfam" id="PF13193">
    <property type="entry name" value="AMP-binding_C"/>
    <property type="match status" value="1"/>
</dbReference>
<dbReference type="CDD" id="cd05936">
    <property type="entry name" value="FC-FACS_FadD_like"/>
    <property type="match status" value="1"/>
</dbReference>
<dbReference type="InterPro" id="IPR042099">
    <property type="entry name" value="ANL_N_sf"/>
</dbReference>
<comment type="caution">
    <text evidence="3">The sequence shown here is derived from an EMBL/GenBank/DDBJ whole genome shotgun (WGS) entry which is preliminary data.</text>
</comment>
<evidence type="ECO:0000259" key="2">
    <source>
        <dbReference type="Pfam" id="PF13193"/>
    </source>
</evidence>
<dbReference type="InterPro" id="IPR050237">
    <property type="entry name" value="ATP-dep_AMP-bd_enzyme"/>
</dbReference>
<dbReference type="Proteomes" id="UP001550378">
    <property type="component" value="Unassembled WGS sequence"/>
</dbReference>
<dbReference type="InterPro" id="IPR020459">
    <property type="entry name" value="AMP-binding"/>
</dbReference>
<dbReference type="InterPro" id="IPR000873">
    <property type="entry name" value="AMP-dep_synth/lig_dom"/>
</dbReference>
<dbReference type="PANTHER" id="PTHR43767:SF12">
    <property type="entry name" value="AMP-DEPENDENT SYNTHETASE AND LIGASE"/>
    <property type="match status" value="1"/>
</dbReference>
<dbReference type="SUPFAM" id="SSF56801">
    <property type="entry name" value="Acetyl-CoA synthetase-like"/>
    <property type="match status" value="1"/>
</dbReference>
<feature type="domain" description="AMP-binding enzyme C-terminal" evidence="2">
    <location>
        <begin position="436"/>
        <end position="514"/>
    </location>
</feature>
<accession>A0ABV2W952</accession>
<dbReference type="InterPro" id="IPR045851">
    <property type="entry name" value="AMP-bd_C_sf"/>
</dbReference>
<evidence type="ECO:0000313" key="4">
    <source>
        <dbReference type="Proteomes" id="UP001550378"/>
    </source>
</evidence>
<name>A0ABV2W952_9ACTN</name>
<feature type="domain" description="AMP-dependent synthetase/ligase" evidence="1">
    <location>
        <begin position="24"/>
        <end position="386"/>
    </location>
</feature>
<keyword evidence="3" id="KW-0436">Ligase</keyword>
<evidence type="ECO:0000259" key="1">
    <source>
        <dbReference type="Pfam" id="PF00501"/>
    </source>
</evidence>
<protein>
    <submittedName>
        <fullName evidence="3">Long-chain fatty acid--CoA ligase</fullName>
    </submittedName>
</protein>
<dbReference type="EMBL" id="JBEXZR010000021">
    <property type="protein sequence ID" value="MEU0710065.1"/>
    <property type="molecule type" value="Genomic_DNA"/>
</dbReference>
<dbReference type="GO" id="GO:0016874">
    <property type="term" value="F:ligase activity"/>
    <property type="evidence" value="ECO:0007669"/>
    <property type="project" value="UniProtKB-KW"/>
</dbReference>
<dbReference type="PRINTS" id="PR00154">
    <property type="entry name" value="AMPBINDING"/>
</dbReference>
<dbReference type="PANTHER" id="PTHR43767">
    <property type="entry name" value="LONG-CHAIN-FATTY-ACID--COA LIGASE"/>
    <property type="match status" value="1"/>
</dbReference>
<keyword evidence="4" id="KW-1185">Reference proteome</keyword>
<dbReference type="PROSITE" id="PS00455">
    <property type="entry name" value="AMP_BINDING"/>
    <property type="match status" value="1"/>
</dbReference>
<organism evidence="3 4">
    <name type="scientific">Streptomyces lavendulocolor</name>
    <dbReference type="NCBI Taxonomy" id="67316"/>
    <lineage>
        <taxon>Bacteria</taxon>
        <taxon>Bacillati</taxon>
        <taxon>Actinomycetota</taxon>
        <taxon>Actinomycetes</taxon>
        <taxon>Kitasatosporales</taxon>
        <taxon>Streptomycetaceae</taxon>
        <taxon>Streptomyces</taxon>
    </lineage>
</organism>
<dbReference type="Gene3D" id="3.30.300.30">
    <property type="match status" value="1"/>
</dbReference>
<sequence>MSGTLTPGAAEPGAATPGAAHLLARSAARRPDHPALVTAAGRVTYRELWDLARRYAAVLREHGVGPGDRVALLLTNTPHFPAAYFGALALGATVVPVNALLKADEAAHVLGDCGARAVVCAAPLLAVGTTAARRAGVPTVLTVQGDGSGDVPDLDALAARTTPIGTYLERAPDDLALVLYTSGTTGRPKGAMITHANLVMNVTTTVVSPFALRGDDVLLGCLPLFHTFGQICGMATCFHAGATVVLMRRFEAAEALRLMTAERCTVFMGVPTMYLDLLEAARRDPGRPPLDRAYSGGAALPVAVLEEFRDTFGCEVYEGYGLTETSPVIAYNQPGRPCRPGTVGTPVRGVRVAIARADLEGRIEPLPPGETGEIVVRGHNVMAGYLGRPEATAEVMVDGWFRTGDLGVLDDEGVLTVVDRKKDMVVRGGYNVYPREVEDALGRHPAVAAVAVVGLPDERHGEEVCAVVRPRPGTVADDALAEEIIAWSRARVAAYKYPRRVEFTDTFPLGPSGKVLKRELVARYAGHPRPAPGPGAG</sequence>
<gene>
    <name evidence="3" type="ORF">ABZ508_22145</name>
</gene>
<dbReference type="RefSeq" id="WP_359657653.1">
    <property type="nucleotide sequence ID" value="NZ_JBEXZP010000215.1"/>
</dbReference>
<dbReference type="Pfam" id="PF00501">
    <property type="entry name" value="AMP-binding"/>
    <property type="match status" value="1"/>
</dbReference>
<evidence type="ECO:0000313" key="3">
    <source>
        <dbReference type="EMBL" id="MEU0710065.1"/>
    </source>
</evidence>
<reference evidence="3 4" key="1">
    <citation type="submission" date="2024-06" db="EMBL/GenBank/DDBJ databases">
        <title>The Natural Products Discovery Center: Release of the First 8490 Sequenced Strains for Exploring Actinobacteria Biosynthetic Diversity.</title>
        <authorList>
            <person name="Kalkreuter E."/>
            <person name="Kautsar S.A."/>
            <person name="Yang D."/>
            <person name="Bader C.D."/>
            <person name="Teijaro C.N."/>
            <person name="Fluegel L."/>
            <person name="Davis C.M."/>
            <person name="Simpson J.R."/>
            <person name="Lauterbach L."/>
            <person name="Steele A.D."/>
            <person name="Gui C."/>
            <person name="Meng S."/>
            <person name="Li G."/>
            <person name="Viehrig K."/>
            <person name="Ye F."/>
            <person name="Su P."/>
            <person name="Kiefer A.F."/>
            <person name="Nichols A."/>
            <person name="Cepeda A.J."/>
            <person name="Yan W."/>
            <person name="Fan B."/>
            <person name="Jiang Y."/>
            <person name="Adhikari A."/>
            <person name="Zheng C.-J."/>
            <person name="Schuster L."/>
            <person name="Cowan T.M."/>
            <person name="Smanski M.J."/>
            <person name="Chevrette M.G."/>
            <person name="De Carvalho L.P.S."/>
            <person name="Shen B."/>
        </authorList>
    </citation>
    <scope>NUCLEOTIDE SEQUENCE [LARGE SCALE GENOMIC DNA]</scope>
    <source>
        <strain evidence="3 4">NPDC006337</strain>
    </source>
</reference>